<keyword evidence="2" id="KW-0964">Secreted</keyword>
<dbReference type="GO" id="GO:0005576">
    <property type="term" value="C:extracellular region"/>
    <property type="evidence" value="ECO:0007669"/>
    <property type="project" value="UniProtKB-SubCell"/>
</dbReference>
<evidence type="ECO:0000256" key="1">
    <source>
        <dbReference type="ARBA" id="ARBA00004613"/>
    </source>
</evidence>
<evidence type="ECO:0000313" key="8">
    <source>
        <dbReference type="EMBL" id="JAB70817.1"/>
    </source>
</evidence>
<evidence type="ECO:0000256" key="7">
    <source>
        <dbReference type="SAM" id="SignalP"/>
    </source>
</evidence>
<evidence type="ECO:0000256" key="2">
    <source>
        <dbReference type="ARBA" id="ARBA00022525"/>
    </source>
</evidence>
<feature type="region of interest" description="Disordered" evidence="6">
    <location>
        <begin position="20"/>
        <end position="66"/>
    </location>
</feature>
<keyword evidence="3 7" id="KW-0732">Signal</keyword>
<proteinExistence type="evidence at transcript level"/>
<feature type="chain" id="PRO_5004737784" evidence="7">
    <location>
        <begin position="19"/>
        <end position="173"/>
    </location>
</feature>
<feature type="compositionally biased region" description="Polar residues" evidence="6">
    <location>
        <begin position="98"/>
        <end position="117"/>
    </location>
</feature>
<accession>V5H8D7</accession>
<dbReference type="AlphaFoldDB" id="V5H8D7"/>
<feature type="signal peptide" evidence="7">
    <location>
        <begin position="1"/>
        <end position="18"/>
    </location>
</feature>
<keyword evidence="4" id="KW-0325">Glycoprotein</keyword>
<name>V5H8D7_IXORI</name>
<dbReference type="Pfam" id="PF12115">
    <property type="entry name" value="Salp15"/>
    <property type="match status" value="1"/>
</dbReference>
<reference evidence="8" key="1">
    <citation type="journal article" date="2015" name="Sci. Rep.">
        <title>Tissue- and time-dependent transcription in Ixodes ricinus salivary glands and midguts when blood feeding on the vertebrate host.</title>
        <authorList>
            <person name="Kotsyfakis M."/>
            <person name="Schwarz A."/>
            <person name="Erhart J."/>
            <person name="Ribeiro J.M."/>
        </authorList>
    </citation>
    <scope>NUCLEOTIDE SEQUENCE</scope>
    <source>
        <tissue evidence="8">Salivary gland and midgut</tissue>
    </source>
</reference>
<evidence type="ECO:0000256" key="6">
    <source>
        <dbReference type="SAM" id="MobiDB-lite"/>
    </source>
</evidence>
<evidence type="ECO:0000256" key="5">
    <source>
        <dbReference type="ARBA" id="ARBA00034321"/>
    </source>
</evidence>
<protein>
    <submittedName>
        <fullName evidence="8">Putative secreted protein</fullName>
    </submittedName>
</protein>
<feature type="region of interest" description="Disordered" evidence="6">
    <location>
        <begin position="96"/>
        <end position="117"/>
    </location>
</feature>
<sequence>MFKLKLFILFALAGLCFGEPSDGGSNPDQVSEDGSSSGDKESEAGGNGETGERPEASSETGNPIGLLNTSIPNFVGSYETKRSLVSSFVDNCRKEIPKTSSVESRTDTSEGTTEPSSPIINLKSVDFKNCTFVCKLPKNTTVMMPMPKGTVCDKHNKTCPGNGVCPTSPIPAC</sequence>
<organism evidence="8">
    <name type="scientific">Ixodes ricinus</name>
    <name type="common">Common tick</name>
    <name type="synonym">Acarus ricinus</name>
    <dbReference type="NCBI Taxonomy" id="34613"/>
    <lineage>
        <taxon>Eukaryota</taxon>
        <taxon>Metazoa</taxon>
        <taxon>Ecdysozoa</taxon>
        <taxon>Arthropoda</taxon>
        <taxon>Chelicerata</taxon>
        <taxon>Arachnida</taxon>
        <taxon>Acari</taxon>
        <taxon>Parasitiformes</taxon>
        <taxon>Ixodida</taxon>
        <taxon>Ixodoidea</taxon>
        <taxon>Ixodidae</taxon>
        <taxon>Ixodinae</taxon>
        <taxon>Ixodes</taxon>
    </lineage>
</organism>
<evidence type="ECO:0000256" key="3">
    <source>
        <dbReference type="ARBA" id="ARBA00022729"/>
    </source>
</evidence>
<feature type="compositionally biased region" description="Polar residues" evidence="6">
    <location>
        <begin position="57"/>
        <end position="66"/>
    </location>
</feature>
<comment type="similarity">
    <text evidence="5">Belongs to the salp15 family.</text>
</comment>
<evidence type="ECO:0000256" key="4">
    <source>
        <dbReference type="ARBA" id="ARBA00023180"/>
    </source>
</evidence>
<dbReference type="InterPro" id="IPR021971">
    <property type="entry name" value="Salp15"/>
</dbReference>
<comment type="subcellular location">
    <subcellularLocation>
        <location evidence="1">Secreted</location>
    </subcellularLocation>
</comment>
<dbReference type="EMBL" id="GANP01013651">
    <property type="protein sequence ID" value="JAB70817.1"/>
    <property type="molecule type" value="mRNA"/>
</dbReference>